<dbReference type="AlphaFoldDB" id="D3BJG1"/>
<protein>
    <submittedName>
        <fullName evidence="3">Esterase/lipase/thioesterase domain-containing protein</fullName>
    </submittedName>
</protein>
<dbReference type="GO" id="GO:0005634">
    <property type="term" value="C:nucleus"/>
    <property type="evidence" value="ECO:0007669"/>
    <property type="project" value="TreeGrafter"/>
</dbReference>
<dbReference type="InterPro" id="IPR053858">
    <property type="entry name" value="Arb2_dom"/>
</dbReference>
<feature type="domain" description="Arb2" evidence="2">
    <location>
        <begin position="98"/>
        <end position="165"/>
    </location>
</feature>
<feature type="compositionally biased region" description="Low complexity" evidence="1">
    <location>
        <begin position="40"/>
        <end position="53"/>
    </location>
</feature>
<name>D3BJG1_HETP5</name>
<evidence type="ECO:0000313" key="3">
    <source>
        <dbReference type="EMBL" id="EFA78041.1"/>
    </source>
</evidence>
<dbReference type="InterPro" id="IPR048263">
    <property type="entry name" value="Arb2"/>
</dbReference>
<dbReference type="PANTHER" id="PTHR21357:SF4">
    <property type="entry name" value="FAM172 FAMILY PROTEIN HOMOLOG CG10038"/>
    <property type="match status" value="1"/>
</dbReference>
<dbReference type="PANTHER" id="PTHR21357">
    <property type="entry name" value="FAM172 FAMILY PROTEIN HOMOLOG CG10038"/>
    <property type="match status" value="1"/>
</dbReference>
<reference evidence="3 4" key="1">
    <citation type="journal article" date="2011" name="Genome Res.">
        <title>Phylogeny-wide analysis of social amoeba genomes highlights ancient origins for complex intercellular communication.</title>
        <authorList>
            <person name="Heidel A.J."/>
            <person name="Lawal H.M."/>
            <person name="Felder M."/>
            <person name="Schilde C."/>
            <person name="Helps N.R."/>
            <person name="Tunggal B."/>
            <person name="Rivero F."/>
            <person name="John U."/>
            <person name="Schleicher M."/>
            <person name="Eichinger L."/>
            <person name="Platzer M."/>
            <person name="Noegel A.A."/>
            <person name="Schaap P."/>
            <person name="Gloeckner G."/>
        </authorList>
    </citation>
    <scope>NUCLEOTIDE SEQUENCE [LARGE SCALE GENOMIC DNA]</scope>
    <source>
        <strain evidence="4">ATCC 26659 / Pp 5 / PN500</strain>
    </source>
</reference>
<dbReference type="RefSeq" id="XP_020430168.1">
    <property type="nucleotide sequence ID" value="XM_020579493.1"/>
</dbReference>
<dbReference type="EMBL" id="ADBJ01000038">
    <property type="protein sequence ID" value="EFA78041.1"/>
    <property type="molecule type" value="Genomic_DNA"/>
</dbReference>
<evidence type="ECO:0000256" key="1">
    <source>
        <dbReference type="SAM" id="MobiDB-lite"/>
    </source>
</evidence>
<keyword evidence="4" id="KW-1185">Reference proteome</keyword>
<organism evidence="3 4">
    <name type="scientific">Heterostelium pallidum (strain ATCC 26659 / Pp 5 / PN500)</name>
    <name type="common">Cellular slime mold</name>
    <name type="synonym">Polysphondylium pallidum</name>
    <dbReference type="NCBI Taxonomy" id="670386"/>
    <lineage>
        <taxon>Eukaryota</taxon>
        <taxon>Amoebozoa</taxon>
        <taxon>Evosea</taxon>
        <taxon>Eumycetozoa</taxon>
        <taxon>Dictyostelia</taxon>
        <taxon>Acytosteliales</taxon>
        <taxon>Acytosteliaceae</taxon>
        <taxon>Heterostelium</taxon>
    </lineage>
</organism>
<dbReference type="InParanoid" id="D3BJG1"/>
<gene>
    <name evidence="3" type="ORF">PPL_08687</name>
</gene>
<feature type="compositionally biased region" description="Basic and acidic residues" evidence="1">
    <location>
        <begin position="56"/>
        <end position="67"/>
    </location>
</feature>
<evidence type="ECO:0000313" key="4">
    <source>
        <dbReference type="Proteomes" id="UP000001396"/>
    </source>
</evidence>
<accession>D3BJG1</accession>
<sequence>MSDESQSTKSTTTTTMGNSLSYDRSKSIGNNFADDDVDKTQQVDTTTSNTNKNNKNKFEQNENEEKQQSQQQSQEQEESPVKQQIYKKTKKESYRSFKTLQEFGYFYNDEGQLRSIDNPNDKFKFIDQEHYEIFGDFIAQHVQLLMKTEFNLDEIAIPLKETEEDNIDLNINHRELHNENRKDPNTAHSNIFLSQDFYTNSKLMIIICGSGQVRAGQWARSLYQRLNQQQTTQTTTQDEIDEDSTQPSSSNY</sequence>
<dbReference type="Pfam" id="PF22749">
    <property type="entry name" value="Arb2"/>
    <property type="match status" value="1"/>
</dbReference>
<evidence type="ECO:0000259" key="2">
    <source>
        <dbReference type="Pfam" id="PF22749"/>
    </source>
</evidence>
<dbReference type="Proteomes" id="UP000001396">
    <property type="component" value="Unassembled WGS sequence"/>
</dbReference>
<dbReference type="GeneID" id="31364165"/>
<dbReference type="GO" id="GO:0031048">
    <property type="term" value="P:regulatory ncRNA-mediated heterochromatin formation"/>
    <property type="evidence" value="ECO:0007669"/>
    <property type="project" value="TreeGrafter"/>
</dbReference>
<comment type="caution">
    <text evidence="3">The sequence shown here is derived from an EMBL/GenBank/DDBJ whole genome shotgun (WGS) entry which is preliminary data.</text>
</comment>
<feature type="region of interest" description="Disordered" evidence="1">
    <location>
        <begin position="230"/>
        <end position="252"/>
    </location>
</feature>
<dbReference type="GO" id="GO:0035197">
    <property type="term" value="F:siRNA binding"/>
    <property type="evidence" value="ECO:0007669"/>
    <property type="project" value="TreeGrafter"/>
</dbReference>
<feature type="compositionally biased region" description="Low complexity" evidence="1">
    <location>
        <begin position="1"/>
        <end position="21"/>
    </location>
</feature>
<proteinExistence type="predicted"/>
<feature type="region of interest" description="Disordered" evidence="1">
    <location>
        <begin position="1"/>
        <end position="88"/>
    </location>
</feature>